<accession>A0A8D8BDM2</accession>
<name>A0A8D8BDM2_CULPI</name>
<proteinExistence type="predicted"/>
<dbReference type="EMBL" id="HBUE01063330">
    <property type="protein sequence ID" value="CAG6469626.1"/>
    <property type="molecule type" value="Transcribed_RNA"/>
</dbReference>
<dbReference type="AlphaFoldDB" id="A0A8D8BDM2"/>
<evidence type="ECO:0000313" key="1">
    <source>
        <dbReference type="EMBL" id="CAG6469626.1"/>
    </source>
</evidence>
<protein>
    <submittedName>
        <fullName evidence="1">(northern house mosquito) hypothetical protein</fullName>
    </submittedName>
</protein>
<organism evidence="1">
    <name type="scientific">Culex pipiens</name>
    <name type="common">House mosquito</name>
    <dbReference type="NCBI Taxonomy" id="7175"/>
    <lineage>
        <taxon>Eukaryota</taxon>
        <taxon>Metazoa</taxon>
        <taxon>Ecdysozoa</taxon>
        <taxon>Arthropoda</taxon>
        <taxon>Hexapoda</taxon>
        <taxon>Insecta</taxon>
        <taxon>Pterygota</taxon>
        <taxon>Neoptera</taxon>
        <taxon>Endopterygota</taxon>
        <taxon>Diptera</taxon>
        <taxon>Nematocera</taxon>
        <taxon>Culicoidea</taxon>
        <taxon>Culicidae</taxon>
        <taxon>Culicinae</taxon>
        <taxon>Culicini</taxon>
        <taxon>Culex</taxon>
        <taxon>Culex</taxon>
    </lineage>
</organism>
<sequence length="119" mass="13901">MHQVHCSSTWSLHKRRMVRIAPQTLFLAAFFSQAPHTDRNVPTRRIELHGCSFAALFLLREPTERMQLRPNCIFFNFQCLRFADLTSHILLTFSRLTALRKQGSSTLARLTRSNKSLWN</sequence>
<reference evidence="1" key="1">
    <citation type="submission" date="2021-05" db="EMBL/GenBank/DDBJ databases">
        <authorList>
            <person name="Alioto T."/>
            <person name="Alioto T."/>
            <person name="Gomez Garrido J."/>
        </authorList>
    </citation>
    <scope>NUCLEOTIDE SEQUENCE</scope>
</reference>